<dbReference type="InterPro" id="IPR012337">
    <property type="entry name" value="RNaseH-like_sf"/>
</dbReference>
<dbReference type="OrthoDB" id="9790530at2"/>
<accession>A0A1M5UMG7</accession>
<dbReference type="AlphaFoldDB" id="A0A1M5UMG7"/>
<dbReference type="Gene3D" id="3.30.420.10">
    <property type="entry name" value="Ribonuclease H-like superfamily/Ribonuclease H"/>
    <property type="match status" value="2"/>
</dbReference>
<sequence length="334" mass="39555">MEIITNSVQEQIKIPNYLKTVIDNRNFCFLDIETTGFNREKDKIILIGIMYFNNNEIKISQFFANSLEEEKEILNKFAEFIAQFDLFFTFNGNIFDIPFINSKFRQHKLEYFIDTNNSIDLLKVVRKHKNILGLNNCKLKTVEKYLGINREDKISGKESIKMYFEYLKTKNESIKKIILKHNYEDIYYLHKLLNIYEIIDNLNNLNLTINLNNYNINFSFDLNNISIKENNLTLTGITSKCTLPNYIYYEDGFKLEWIAKEGNINISFIVNIGMLTDNKKCYYLNKDDYSFAITSIDETNYNIPENYILLKIEDKIIKKNLQNVVYEILTNVVK</sequence>
<dbReference type="PANTHER" id="PTHR38462:SF1">
    <property type="entry name" value="YPRB RIBONUCLEASE H-LIKE DOMAIN-CONTAINING PROTEIN"/>
    <property type="match status" value="1"/>
</dbReference>
<dbReference type="InterPro" id="IPR036397">
    <property type="entry name" value="RNaseH_sf"/>
</dbReference>
<feature type="domain" description="YprB ribonuclease H-like" evidence="1">
    <location>
        <begin position="28"/>
        <end position="194"/>
    </location>
</feature>
<dbReference type="PANTHER" id="PTHR38462">
    <property type="entry name" value="EXONUCLEASE-LIKE PROTEIN"/>
    <property type="match status" value="1"/>
</dbReference>
<dbReference type="RefSeq" id="WP_073196643.1">
    <property type="nucleotide sequence ID" value="NZ_FQXO01000037.1"/>
</dbReference>
<name>A0A1M5UMG7_9FIRM</name>
<protein>
    <recommendedName>
        <fullName evidence="1">YprB ribonuclease H-like domain-containing protein</fullName>
    </recommendedName>
</protein>
<dbReference type="GO" id="GO:0003676">
    <property type="term" value="F:nucleic acid binding"/>
    <property type="evidence" value="ECO:0007669"/>
    <property type="project" value="InterPro"/>
</dbReference>
<evidence type="ECO:0000259" key="1">
    <source>
        <dbReference type="Pfam" id="PF13482"/>
    </source>
</evidence>
<dbReference type="InterPro" id="IPR038720">
    <property type="entry name" value="YprB_RNase_H-like_dom"/>
</dbReference>
<proteinExistence type="predicted"/>
<evidence type="ECO:0000313" key="2">
    <source>
        <dbReference type="EMBL" id="SHH64195.1"/>
    </source>
</evidence>
<organism evidence="2 3">
    <name type="scientific">Caloranaerobacter azorensis DSM 13643</name>
    <dbReference type="NCBI Taxonomy" id="1121264"/>
    <lineage>
        <taxon>Bacteria</taxon>
        <taxon>Bacillati</taxon>
        <taxon>Bacillota</taxon>
        <taxon>Tissierellia</taxon>
        <taxon>Tissierellales</taxon>
        <taxon>Thermohalobacteraceae</taxon>
        <taxon>Caloranaerobacter</taxon>
    </lineage>
</organism>
<dbReference type="Pfam" id="PF13482">
    <property type="entry name" value="RNase_H_2"/>
    <property type="match status" value="1"/>
</dbReference>
<dbReference type="Proteomes" id="UP000183967">
    <property type="component" value="Unassembled WGS sequence"/>
</dbReference>
<evidence type="ECO:0000313" key="3">
    <source>
        <dbReference type="Proteomes" id="UP000183967"/>
    </source>
</evidence>
<dbReference type="EMBL" id="FQXO01000037">
    <property type="protein sequence ID" value="SHH64195.1"/>
    <property type="molecule type" value="Genomic_DNA"/>
</dbReference>
<gene>
    <name evidence="2" type="ORF">SAMN02745135_01495</name>
</gene>
<keyword evidence="3" id="KW-1185">Reference proteome</keyword>
<reference evidence="3" key="1">
    <citation type="submission" date="2016-11" db="EMBL/GenBank/DDBJ databases">
        <authorList>
            <person name="Varghese N."/>
            <person name="Submissions S."/>
        </authorList>
    </citation>
    <scope>NUCLEOTIDE SEQUENCE [LARGE SCALE GENOMIC DNA]</scope>
    <source>
        <strain evidence="3">DSM 13643</strain>
    </source>
</reference>
<dbReference type="SUPFAM" id="SSF53098">
    <property type="entry name" value="Ribonuclease H-like"/>
    <property type="match status" value="1"/>
</dbReference>